<feature type="transmembrane region" description="Helical" evidence="1">
    <location>
        <begin position="373"/>
        <end position="391"/>
    </location>
</feature>
<name>A0ABW2FCC9_9BACL</name>
<proteinExistence type="predicted"/>
<feature type="transmembrane region" description="Helical" evidence="1">
    <location>
        <begin position="487"/>
        <end position="506"/>
    </location>
</feature>
<reference evidence="3" key="1">
    <citation type="journal article" date="2019" name="Int. J. Syst. Evol. Microbiol.">
        <title>The Global Catalogue of Microorganisms (GCM) 10K type strain sequencing project: providing services to taxonomists for standard genome sequencing and annotation.</title>
        <authorList>
            <consortium name="The Broad Institute Genomics Platform"/>
            <consortium name="The Broad Institute Genome Sequencing Center for Infectious Disease"/>
            <person name="Wu L."/>
            <person name="Ma J."/>
        </authorList>
    </citation>
    <scope>NUCLEOTIDE SEQUENCE [LARGE SCALE GENOMIC DNA]</scope>
    <source>
        <strain evidence="3">KCTC 12907</strain>
    </source>
</reference>
<feature type="transmembrane region" description="Helical" evidence="1">
    <location>
        <begin position="537"/>
        <end position="558"/>
    </location>
</feature>
<feature type="transmembrane region" description="Helical" evidence="1">
    <location>
        <begin position="12"/>
        <end position="30"/>
    </location>
</feature>
<feature type="transmembrane region" description="Helical" evidence="1">
    <location>
        <begin position="321"/>
        <end position="346"/>
    </location>
</feature>
<keyword evidence="1" id="KW-1133">Transmembrane helix</keyword>
<gene>
    <name evidence="2" type="ORF">ACFQMJ_14040</name>
</gene>
<feature type="transmembrane region" description="Helical" evidence="1">
    <location>
        <begin position="250"/>
        <end position="270"/>
    </location>
</feature>
<feature type="transmembrane region" description="Helical" evidence="1">
    <location>
        <begin position="460"/>
        <end position="481"/>
    </location>
</feature>
<evidence type="ECO:0000313" key="3">
    <source>
        <dbReference type="Proteomes" id="UP001596378"/>
    </source>
</evidence>
<evidence type="ECO:0000313" key="2">
    <source>
        <dbReference type="EMBL" id="MFC7149654.1"/>
    </source>
</evidence>
<keyword evidence="1" id="KW-0472">Membrane</keyword>
<accession>A0ABW2FCC9</accession>
<organism evidence="2 3">
    <name type="scientific">Cohnella cellulosilytica</name>
    <dbReference type="NCBI Taxonomy" id="986710"/>
    <lineage>
        <taxon>Bacteria</taxon>
        <taxon>Bacillati</taxon>
        <taxon>Bacillota</taxon>
        <taxon>Bacilli</taxon>
        <taxon>Bacillales</taxon>
        <taxon>Paenibacillaceae</taxon>
        <taxon>Cohnella</taxon>
    </lineage>
</organism>
<dbReference type="EMBL" id="JBHTAI010000007">
    <property type="protein sequence ID" value="MFC7149654.1"/>
    <property type="molecule type" value="Genomic_DNA"/>
</dbReference>
<sequence length="566" mass="61357">MIDNRPLPLDRRWVWASSVGLVLFLLIQVFPVTGQLFSMNSAPVLTRGEAEQRAIEWAADKFNVAASDVSKTTVTHMTDGKTNGYFSKHALADAYDKQWAAATPTDVYVVELYVNGVPGALAVSLHMESGELVAWRHLGAAAGASAGEAAEQPTAEQAANALQYASAFGIRPDDWEWTGGTSAGGGFAYASRQPAIGEAKLVLEVAAPADFRLTDSAYPSWQGGAVSYRVDLPAPFLAYMERQERWATELSVFGFILPQVLLFILAIIYTGTHGGHTSYRRGIFLALVFFALYAGLTFNMIPGLRAGTWESGISPGDNLNLAVSLVTYAAMALLTYFSAVGGDGLWKSMGRSLWPRWRESGYGEAVLKSMKEGYFLAFILLGAQSVILLLLEKSLGAFASSDATQSMYNMSIPLLLPLLAWCAGISEELQSRLFGIGVFRKWFVGLARKLKGGEPSKRTAVVLTTLAIVPPGLFWALGHVGYAVYPVYTRVIELVLLSFLFGWFMLRFGLMTVIFAHVALDAILMGMQMMFDGLPGDFAGGVFSLLTPALVGIVIGRLHKALRPQV</sequence>
<dbReference type="RefSeq" id="WP_378051276.1">
    <property type="nucleotide sequence ID" value="NZ_JBHMDN010000034.1"/>
</dbReference>
<comment type="caution">
    <text evidence="2">The sequence shown here is derived from an EMBL/GenBank/DDBJ whole genome shotgun (WGS) entry which is preliminary data.</text>
</comment>
<protein>
    <recommendedName>
        <fullName evidence="4">CAAX prenyl protease-like protein</fullName>
    </recommendedName>
</protein>
<evidence type="ECO:0000256" key="1">
    <source>
        <dbReference type="SAM" id="Phobius"/>
    </source>
</evidence>
<feature type="transmembrane region" description="Helical" evidence="1">
    <location>
        <begin position="282"/>
        <end position="301"/>
    </location>
</feature>
<keyword evidence="3" id="KW-1185">Reference proteome</keyword>
<dbReference type="Proteomes" id="UP001596378">
    <property type="component" value="Unassembled WGS sequence"/>
</dbReference>
<evidence type="ECO:0008006" key="4">
    <source>
        <dbReference type="Google" id="ProtNLM"/>
    </source>
</evidence>
<keyword evidence="1" id="KW-0812">Transmembrane</keyword>